<dbReference type="InterPro" id="IPR012338">
    <property type="entry name" value="Beta-lactam/transpept-like"/>
</dbReference>
<dbReference type="Pfam" id="PF00905">
    <property type="entry name" value="Transpeptidase"/>
    <property type="match status" value="1"/>
</dbReference>
<dbReference type="GO" id="GO:0008955">
    <property type="term" value="F:peptidoglycan glycosyltransferase activity"/>
    <property type="evidence" value="ECO:0007669"/>
    <property type="project" value="TreeGrafter"/>
</dbReference>
<dbReference type="GO" id="GO:0009252">
    <property type="term" value="P:peptidoglycan biosynthetic process"/>
    <property type="evidence" value="ECO:0007669"/>
    <property type="project" value="TreeGrafter"/>
</dbReference>
<dbReference type="SUPFAM" id="SSF56601">
    <property type="entry name" value="beta-lactamase/transpeptidase-like"/>
    <property type="match status" value="1"/>
</dbReference>
<feature type="domain" description="Penicillin-binding protein transpeptidase" evidence="3">
    <location>
        <begin position="51"/>
        <end position="289"/>
    </location>
</feature>
<dbReference type="GO" id="GO:0008658">
    <property type="term" value="F:penicillin binding"/>
    <property type="evidence" value="ECO:0007669"/>
    <property type="project" value="InterPro"/>
</dbReference>
<reference evidence="4 5" key="1">
    <citation type="submission" date="2016-10" db="EMBL/GenBank/DDBJ databases">
        <authorList>
            <person name="de Groot N.N."/>
        </authorList>
    </citation>
    <scope>NUCLEOTIDE SEQUENCE [LARGE SCALE GENOMIC DNA]</scope>
    <source>
        <strain evidence="4 5">CGMCC 1.10959</strain>
    </source>
</reference>
<protein>
    <submittedName>
        <fullName evidence="4">Penicillin binding protein transpeptidase domain-containing protein</fullName>
    </submittedName>
</protein>
<evidence type="ECO:0000259" key="3">
    <source>
        <dbReference type="Pfam" id="PF00905"/>
    </source>
</evidence>
<dbReference type="InterPro" id="IPR001460">
    <property type="entry name" value="PCN-bd_Tpept"/>
</dbReference>
<dbReference type="GO" id="GO:0030288">
    <property type="term" value="C:outer membrane-bounded periplasmic space"/>
    <property type="evidence" value="ECO:0007669"/>
    <property type="project" value="TreeGrafter"/>
</dbReference>
<organism evidence="4 5">
    <name type="scientific">Sedimentitalea nanhaiensis</name>
    <dbReference type="NCBI Taxonomy" id="999627"/>
    <lineage>
        <taxon>Bacteria</taxon>
        <taxon>Pseudomonadati</taxon>
        <taxon>Pseudomonadota</taxon>
        <taxon>Alphaproteobacteria</taxon>
        <taxon>Rhodobacterales</taxon>
        <taxon>Paracoccaceae</taxon>
        <taxon>Sedimentitalea</taxon>
    </lineage>
</organism>
<name>A0A1I6ZQ11_9RHOB</name>
<dbReference type="Gene3D" id="3.40.710.10">
    <property type="entry name" value="DD-peptidase/beta-lactamase superfamily"/>
    <property type="match status" value="1"/>
</dbReference>
<dbReference type="PANTHER" id="PTHR32282">
    <property type="entry name" value="BINDING PROTEIN TRANSPEPTIDASE, PUTATIVE-RELATED"/>
    <property type="match status" value="1"/>
</dbReference>
<evidence type="ECO:0000313" key="5">
    <source>
        <dbReference type="Proteomes" id="UP000182466"/>
    </source>
</evidence>
<dbReference type="eggNOG" id="COG0744">
    <property type="taxonomic scope" value="Bacteria"/>
</dbReference>
<evidence type="ECO:0000313" key="4">
    <source>
        <dbReference type="EMBL" id="SFT64675.1"/>
    </source>
</evidence>
<proteinExistence type="predicted"/>
<keyword evidence="1" id="KW-0328">Glycosyltransferase</keyword>
<sequence>MESEPEFLTRKTTEDVFTRTTFDPRIQKSAEDALAWVYENRIDPESKVQAAIVVISADGAIRAIVGGRQFRDVEGQFNRAVHAKRQTGSAFKPFVYAAALDLGRSPLEVIVDEPVTIRAPGAPAWSPRNFTRRNYGAVTLLDALSRSLNIPVVKLSQEIGLDAVRSVAEGFGIRSGLASGPALVLGVSEASLLEMSSAYAGFQNKGSQVVPYGVSELRLLGETEPLITHHSGIQERVISEKAAAQLNYMLHRAVEAGSGRRARIPGLELAGKTGTTQSHRDAWFIGFSADYVVGVWMGHDDNRPLHGVTGSGLPTEIWRETMIRIQADMPGAPLPRSPTFLAVRENSGTGGTQVARALLRVLLLLGNREVTICAAIRISTGQGRE</sequence>
<keyword evidence="5" id="KW-1185">Reference proteome</keyword>
<dbReference type="InterPro" id="IPR050396">
    <property type="entry name" value="Glycosyltr_51/Transpeptidase"/>
</dbReference>
<evidence type="ECO:0000256" key="2">
    <source>
        <dbReference type="ARBA" id="ARBA00022679"/>
    </source>
</evidence>
<dbReference type="EMBL" id="FPAW01000004">
    <property type="protein sequence ID" value="SFT64675.1"/>
    <property type="molecule type" value="Genomic_DNA"/>
</dbReference>
<keyword evidence="2" id="KW-0808">Transferase</keyword>
<evidence type="ECO:0000256" key="1">
    <source>
        <dbReference type="ARBA" id="ARBA00022676"/>
    </source>
</evidence>
<dbReference type="Proteomes" id="UP000182466">
    <property type="component" value="Unassembled WGS sequence"/>
</dbReference>
<dbReference type="STRING" id="999627.SAMN05216236_104239"/>
<gene>
    <name evidence="4" type="ORF">SAMN05216236_104239</name>
</gene>
<dbReference type="PANTHER" id="PTHR32282:SF33">
    <property type="entry name" value="PEPTIDOGLYCAN GLYCOSYLTRANSFERASE"/>
    <property type="match status" value="1"/>
</dbReference>
<dbReference type="RefSeq" id="WP_051372303.1">
    <property type="nucleotide sequence ID" value="NZ_FPAW01000004.1"/>
</dbReference>
<dbReference type="AlphaFoldDB" id="A0A1I6ZQ11"/>
<accession>A0A1I6ZQ11</accession>